<protein>
    <submittedName>
        <fullName evidence="1">Uncharacterized protein</fullName>
    </submittedName>
</protein>
<proteinExistence type="predicted"/>
<organism evidence="1 2">
    <name type="scientific">Anaerosporomusa subterranea</name>
    <dbReference type="NCBI Taxonomy" id="1794912"/>
    <lineage>
        <taxon>Bacteria</taxon>
        <taxon>Bacillati</taxon>
        <taxon>Bacillota</taxon>
        <taxon>Negativicutes</taxon>
        <taxon>Acetonemataceae</taxon>
        <taxon>Anaerosporomusa</taxon>
    </lineage>
</organism>
<dbReference type="OrthoDB" id="9811402at2"/>
<evidence type="ECO:0000313" key="1">
    <source>
        <dbReference type="EMBL" id="KYZ76972.1"/>
    </source>
</evidence>
<dbReference type="InterPro" id="IPR023378">
    <property type="entry name" value="YheA/YmcA-like_dom_sf"/>
</dbReference>
<gene>
    <name evidence="1" type="ORF">AXX12_02175</name>
</gene>
<sequence length="116" mass="13252">MNIHDKAHDLARSLQQSPEYQAFLTEKRKVEADSQAKKMVKDFLVKKLEIEYDAMAGKADDKAKLENLQRMFDVLSANATARDFLHAQMRFQQLMGDVYKIIGDSVAEGLDFLAKE</sequence>
<comment type="caution">
    <text evidence="1">The sequence shown here is derived from an EMBL/GenBank/DDBJ whole genome shotgun (WGS) entry which is preliminary data.</text>
</comment>
<dbReference type="InterPro" id="IPR010368">
    <property type="entry name" value="Com_YlbF"/>
</dbReference>
<keyword evidence="2" id="KW-1185">Reference proteome</keyword>
<dbReference type="Proteomes" id="UP000076268">
    <property type="component" value="Unassembled WGS sequence"/>
</dbReference>
<name>A0A154BSM4_ANASB</name>
<dbReference type="AlphaFoldDB" id="A0A154BSM4"/>
<evidence type="ECO:0000313" key="2">
    <source>
        <dbReference type="Proteomes" id="UP000076268"/>
    </source>
</evidence>
<reference evidence="1 2" key="1">
    <citation type="submission" date="2016-02" db="EMBL/GenBank/DDBJ databases">
        <title>Anaerosporomusa subterraneum gen. nov., sp. nov., a spore-forming obligate anaerobe isolated from saprolite.</title>
        <authorList>
            <person name="Choi J.K."/>
            <person name="Shah M."/>
            <person name="Yee N."/>
        </authorList>
    </citation>
    <scope>NUCLEOTIDE SEQUENCE [LARGE SCALE GENOMIC DNA]</scope>
    <source>
        <strain evidence="1 2">RU4</strain>
    </source>
</reference>
<dbReference type="EMBL" id="LSGP01000013">
    <property type="protein sequence ID" value="KYZ76972.1"/>
    <property type="molecule type" value="Genomic_DNA"/>
</dbReference>
<dbReference type="Pfam" id="PF06133">
    <property type="entry name" value="Com_YlbF"/>
    <property type="match status" value="1"/>
</dbReference>
<dbReference type="SUPFAM" id="SSF158622">
    <property type="entry name" value="YheA/YmcA-like"/>
    <property type="match status" value="1"/>
</dbReference>
<accession>A0A154BSM4</accession>
<dbReference type="STRING" id="1794912.AXX12_02175"/>
<dbReference type="Gene3D" id="1.20.1500.10">
    <property type="entry name" value="YheA/YmcA-like"/>
    <property type="match status" value="1"/>
</dbReference>